<feature type="compositionally biased region" description="Polar residues" evidence="1">
    <location>
        <begin position="155"/>
        <end position="165"/>
    </location>
</feature>
<feature type="region of interest" description="Disordered" evidence="1">
    <location>
        <begin position="153"/>
        <end position="191"/>
    </location>
</feature>
<name>A0A061HC04_9BASI</name>
<dbReference type="Proteomes" id="UP000053664">
    <property type="component" value="Unassembled WGS sequence"/>
</dbReference>
<dbReference type="GeneID" id="19316879"/>
<evidence type="ECO:0000256" key="1">
    <source>
        <dbReference type="SAM" id="MobiDB-lite"/>
    </source>
</evidence>
<evidence type="ECO:0000256" key="2">
    <source>
        <dbReference type="SAM" id="SignalP"/>
    </source>
</evidence>
<proteinExistence type="predicted"/>
<dbReference type="AlphaFoldDB" id="A0A061HC04"/>
<evidence type="ECO:0000313" key="4">
    <source>
        <dbReference type="Proteomes" id="UP000053664"/>
    </source>
</evidence>
<gene>
    <name evidence="3" type="ORF">PFL1_02764</name>
</gene>
<accession>A0A061HC04</accession>
<feature type="signal peptide" evidence="2">
    <location>
        <begin position="1"/>
        <end position="26"/>
    </location>
</feature>
<sequence>MRFKRLYTSFLVICASAALHRCGVHAQPPPNMGAIEHLFGEEVPANLAHVDTSLFENWLLHAPEHAPPPAVDYQAVHGHVPNLDYAHQSSGYPRADHGANVDPNAYHYYAGQGQEQDFGHFPQADYGQPADPGYAHHQTAEEPLSVYDYLAESAMSPSQESQGSSAHGPAFPIERDHPFNRAASGSASGAINAQVDTVAKGRTGRPRTVPRRLRVSESLAKVIDDPTFHADRVSAQLRKTKYVPVLKRVKVATAELQAAFLRHYKDELRSALPAPYQDLLEYIHFAPFVSRQVDPKYMGSVYESARRLYVEVATAKYPSMNLDNLHGPVDRPLHLGDYFVNVVIDPQRQEEHFFHAPVVAQHRAFPAKDKEGDVYRRFYLGELFNAPLEPIFAVVFTEDVSFAL</sequence>
<protein>
    <submittedName>
        <fullName evidence="3">Uncharacterized protein</fullName>
    </submittedName>
</protein>
<feature type="region of interest" description="Disordered" evidence="1">
    <location>
        <begin position="117"/>
        <end position="136"/>
    </location>
</feature>
<feature type="chain" id="PRO_5001603504" evidence="2">
    <location>
        <begin position="27"/>
        <end position="404"/>
    </location>
</feature>
<dbReference type="KEGG" id="pfp:PFL1_02764"/>
<dbReference type="HOGENOM" id="CLU_713959_0_0_1"/>
<reference evidence="3 4" key="1">
    <citation type="journal article" date="2013" name="Plant Cell">
        <title>The transition from a phytopathogenic smut ancestor to an anamorphic biocontrol agent deciphered by comparative whole-genome analysis.</title>
        <authorList>
            <person name="Lefebvre F."/>
            <person name="Joly D.L."/>
            <person name="Labbe C."/>
            <person name="Teichmann B."/>
            <person name="Linning R."/>
            <person name="Belzile F."/>
            <person name="Bakkeren G."/>
            <person name="Belanger R.R."/>
        </authorList>
    </citation>
    <scope>NUCLEOTIDE SEQUENCE [LARGE SCALE GENOMIC DNA]</scope>
    <source>
        <strain evidence="3 4">PF-1</strain>
    </source>
</reference>
<keyword evidence="2" id="KW-0732">Signal</keyword>
<organism evidence="3 4">
    <name type="scientific">Pseudozyma flocculosa PF-1</name>
    <dbReference type="NCBI Taxonomy" id="1277687"/>
    <lineage>
        <taxon>Eukaryota</taxon>
        <taxon>Fungi</taxon>
        <taxon>Dikarya</taxon>
        <taxon>Basidiomycota</taxon>
        <taxon>Ustilaginomycotina</taxon>
        <taxon>Ustilaginomycetes</taxon>
        <taxon>Ustilaginales</taxon>
        <taxon>Ustilaginaceae</taxon>
        <taxon>Pseudozyma</taxon>
    </lineage>
</organism>
<dbReference type="EMBL" id="KE361630">
    <property type="protein sequence ID" value="EPQ29545.1"/>
    <property type="molecule type" value="Genomic_DNA"/>
</dbReference>
<evidence type="ECO:0000313" key="3">
    <source>
        <dbReference type="EMBL" id="EPQ29545.1"/>
    </source>
</evidence>
<dbReference type="RefSeq" id="XP_007878470.1">
    <property type="nucleotide sequence ID" value="XM_007880279.1"/>
</dbReference>